<feature type="transmembrane region" description="Helical" evidence="1">
    <location>
        <begin position="364"/>
        <end position="388"/>
    </location>
</feature>
<reference evidence="3" key="1">
    <citation type="journal article" date="2019" name="Int. J. Syst. Evol. Microbiol.">
        <title>The Global Catalogue of Microorganisms (GCM) 10K type strain sequencing project: providing services to taxonomists for standard genome sequencing and annotation.</title>
        <authorList>
            <consortium name="The Broad Institute Genomics Platform"/>
            <consortium name="The Broad Institute Genome Sequencing Center for Infectious Disease"/>
            <person name="Wu L."/>
            <person name="Ma J."/>
        </authorList>
    </citation>
    <scope>NUCLEOTIDE SEQUENCE [LARGE SCALE GENOMIC DNA]</scope>
    <source>
        <strain evidence="3">CGMCC 4.1648</strain>
    </source>
</reference>
<feature type="transmembrane region" description="Helical" evidence="1">
    <location>
        <begin position="296"/>
        <end position="317"/>
    </location>
</feature>
<comment type="caution">
    <text evidence="2">The sequence shown here is derived from an EMBL/GenBank/DDBJ whole genome shotgun (WGS) entry which is preliminary data.</text>
</comment>
<feature type="transmembrane region" description="Helical" evidence="1">
    <location>
        <begin position="201"/>
        <end position="221"/>
    </location>
</feature>
<keyword evidence="1" id="KW-0472">Membrane</keyword>
<accession>A0ABV9XA53</accession>
<feature type="transmembrane region" description="Helical" evidence="1">
    <location>
        <begin position="656"/>
        <end position="686"/>
    </location>
</feature>
<feature type="transmembrane region" description="Helical" evidence="1">
    <location>
        <begin position="257"/>
        <end position="276"/>
    </location>
</feature>
<organism evidence="2 3">
    <name type="scientific">Streptomyces coeruleoprunus</name>
    <dbReference type="NCBI Taxonomy" id="285563"/>
    <lineage>
        <taxon>Bacteria</taxon>
        <taxon>Bacillati</taxon>
        <taxon>Actinomycetota</taxon>
        <taxon>Actinomycetes</taxon>
        <taxon>Kitasatosporales</taxon>
        <taxon>Streptomycetaceae</taxon>
        <taxon>Streptomyces</taxon>
    </lineage>
</organism>
<gene>
    <name evidence="2" type="ORF">ACFPM3_00340</name>
</gene>
<sequence>MSRTRRRGATAQLLAIGRASATRRDPRHTVQALCLVLAATGAAILVWGLQVTHAVYEAREARLSARMPVIAMPGGPHRPLLRWADPGDTWGDRVFSVVNIEPVVSGAPLPPGLPRWPEPGEAYVSPALLAAMPQAATRYGALAGTVAPSGLADPDELLVYRRPPPGVHLGGVSGLGVVGFGAPPDGARFHSQSFDRAESDLHLLLAPFLGLPVVVLLVVASRLGARDRDRRLAVLHAIGAGRSVRARIAAGECLRPLALGTVLAAVPLTVPTLTGLRLPLTGYGIAAGDLAPVRWWFPLTLVVVWALLCVLFAALHLRTGPAAEGNRPRPGRERPPAWPAYLCGLGTLLALWGAMIGFTVGVRMFVVGVMLALVGLPPLLGRAAAGIAERLTGGRRGRGDAARLLGGRWAAAHPGVITRTCAALAVLLGLLAQVQVFVTHLSGPAQEAAALARRLDGRLVQVEAATPDEDGVRRFLAALGPGDRVLRIRSDGTGGQPVLRGSCEDLAALAPLHACPREAAEPAESVFRDRTPRTEALRWMSFGAVTVRATATATELVPGEGPFVVLPASADGQERVERAAQAHLPLPRVGTPGTDWAVGGAAHVRIADWALLVAAIGFVLLTLTGVAGLLHAFLDRADELRPMAGYTSGVRFHLRVAWWGMGVPTVCAMVLAALFAGTLAAFNVAFLAPTAGSPLPVLASGLAVAVTVCAAATVAGGWLAARFTHRWAPRGD</sequence>
<feature type="transmembrane region" description="Helical" evidence="1">
    <location>
        <begin position="698"/>
        <end position="721"/>
    </location>
</feature>
<dbReference type="RefSeq" id="WP_345691659.1">
    <property type="nucleotide sequence ID" value="NZ_BAABIT010000001.1"/>
</dbReference>
<feature type="transmembrane region" description="Helical" evidence="1">
    <location>
        <begin position="609"/>
        <end position="635"/>
    </location>
</feature>
<feature type="transmembrane region" description="Helical" evidence="1">
    <location>
        <begin position="409"/>
        <end position="432"/>
    </location>
</feature>
<dbReference type="Proteomes" id="UP001595829">
    <property type="component" value="Unassembled WGS sequence"/>
</dbReference>
<keyword evidence="1" id="KW-0812">Transmembrane</keyword>
<evidence type="ECO:0000313" key="2">
    <source>
        <dbReference type="EMBL" id="MFC5020602.1"/>
    </source>
</evidence>
<proteinExistence type="predicted"/>
<evidence type="ECO:0000256" key="1">
    <source>
        <dbReference type="SAM" id="Phobius"/>
    </source>
</evidence>
<keyword evidence="3" id="KW-1185">Reference proteome</keyword>
<evidence type="ECO:0008006" key="4">
    <source>
        <dbReference type="Google" id="ProtNLM"/>
    </source>
</evidence>
<name>A0ABV9XA53_9ACTN</name>
<protein>
    <recommendedName>
        <fullName evidence="4">Permease</fullName>
    </recommendedName>
</protein>
<evidence type="ECO:0000313" key="3">
    <source>
        <dbReference type="Proteomes" id="UP001595829"/>
    </source>
</evidence>
<keyword evidence="1" id="KW-1133">Transmembrane helix</keyword>
<dbReference type="EMBL" id="JBHSJD010000001">
    <property type="protein sequence ID" value="MFC5020602.1"/>
    <property type="molecule type" value="Genomic_DNA"/>
</dbReference>
<feature type="transmembrane region" description="Helical" evidence="1">
    <location>
        <begin position="338"/>
        <end position="358"/>
    </location>
</feature>